<comment type="caution">
    <text evidence="7">The sequence shown here is derived from an EMBL/GenBank/DDBJ whole genome shotgun (WGS) entry which is preliminary data.</text>
</comment>
<keyword evidence="5 6" id="KW-0472">Membrane</keyword>
<proteinExistence type="predicted"/>
<keyword evidence="4 6" id="KW-1133">Transmembrane helix</keyword>
<feature type="transmembrane region" description="Helical" evidence="6">
    <location>
        <begin position="72"/>
        <end position="96"/>
    </location>
</feature>
<keyword evidence="8" id="KW-1185">Reference proteome</keyword>
<dbReference type="PANTHER" id="PTHR30086:SF20">
    <property type="entry name" value="ARGININE EXPORTER PROTEIN ARGO-RELATED"/>
    <property type="match status" value="1"/>
</dbReference>
<comment type="subcellular location">
    <subcellularLocation>
        <location evidence="1">Cell membrane</location>
        <topology evidence="1">Multi-pass membrane protein</topology>
    </subcellularLocation>
</comment>
<evidence type="ECO:0000256" key="4">
    <source>
        <dbReference type="ARBA" id="ARBA00022989"/>
    </source>
</evidence>
<evidence type="ECO:0000256" key="1">
    <source>
        <dbReference type="ARBA" id="ARBA00004651"/>
    </source>
</evidence>
<accession>A0ABP9I573</accession>
<feature type="transmembrane region" description="Helical" evidence="6">
    <location>
        <begin position="6"/>
        <end position="28"/>
    </location>
</feature>
<protein>
    <submittedName>
        <fullName evidence="7">LysE family transporter</fullName>
    </submittedName>
</protein>
<feature type="transmembrane region" description="Helical" evidence="6">
    <location>
        <begin position="184"/>
        <end position="207"/>
    </location>
</feature>
<reference evidence="8" key="1">
    <citation type="journal article" date="2019" name="Int. J. Syst. Evol. Microbiol.">
        <title>The Global Catalogue of Microorganisms (GCM) 10K type strain sequencing project: providing services to taxonomists for standard genome sequencing and annotation.</title>
        <authorList>
            <consortium name="The Broad Institute Genomics Platform"/>
            <consortium name="The Broad Institute Genome Sequencing Center for Infectious Disease"/>
            <person name="Wu L."/>
            <person name="Ma J."/>
        </authorList>
    </citation>
    <scope>NUCLEOTIDE SEQUENCE [LARGE SCALE GENOMIC DNA]</scope>
    <source>
        <strain evidence="8">JCM 17657</strain>
    </source>
</reference>
<sequence>METVEMAGIGAFWSVSFLLVLVPGADWAYAITAGLRHRSVLPAVGGMLGGYVLLTAVVAAGLATAVAGSPTVLTVLTAAGAAYLIWLGATTLARPAAAPRAEDGDEQDGSGSWVGRAVRGLGISGLNPKALLLFLALLPQFAARDADWPFAAQIVALGLVHTANCAVVYTGVGTTARRILGARPAVATAVSRLSGAAMILVGALLLAERLV</sequence>
<feature type="transmembrane region" description="Helical" evidence="6">
    <location>
        <begin position="150"/>
        <end position="172"/>
    </location>
</feature>
<name>A0ABP9I573_9ACTN</name>
<keyword evidence="3 6" id="KW-0812">Transmembrane</keyword>
<dbReference type="Proteomes" id="UP001500610">
    <property type="component" value="Unassembled WGS sequence"/>
</dbReference>
<evidence type="ECO:0000313" key="7">
    <source>
        <dbReference type="EMBL" id="GAA4987503.1"/>
    </source>
</evidence>
<dbReference type="Pfam" id="PF01810">
    <property type="entry name" value="LysE"/>
    <property type="match status" value="1"/>
</dbReference>
<feature type="transmembrane region" description="Helical" evidence="6">
    <location>
        <begin position="40"/>
        <end position="66"/>
    </location>
</feature>
<dbReference type="EMBL" id="BAABIV010000011">
    <property type="protein sequence ID" value="GAA4987503.1"/>
    <property type="molecule type" value="Genomic_DNA"/>
</dbReference>
<evidence type="ECO:0000256" key="3">
    <source>
        <dbReference type="ARBA" id="ARBA00022692"/>
    </source>
</evidence>
<evidence type="ECO:0000256" key="6">
    <source>
        <dbReference type="SAM" id="Phobius"/>
    </source>
</evidence>
<organism evidence="7 8">
    <name type="scientific">Streptomyces hyderabadensis</name>
    <dbReference type="NCBI Taxonomy" id="598549"/>
    <lineage>
        <taxon>Bacteria</taxon>
        <taxon>Bacillati</taxon>
        <taxon>Actinomycetota</taxon>
        <taxon>Actinomycetes</taxon>
        <taxon>Kitasatosporales</taxon>
        <taxon>Streptomycetaceae</taxon>
        <taxon>Streptomyces</taxon>
    </lineage>
</organism>
<evidence type="ECO:0000256" key="2">
    <source>
        <dbReference type="ARBA" id="ARBA00022475"/>
    </source>
</evidence>
<gene>
    <name evidence="7" type="ORF">GCM10023257_29260</name>
</gene>
<dbReference type="PANTHER" id="PTHR30086">
    <property type="entry name" value="ARGININE EXPORTER PROTEIN ARGO"/>
    <property type="match status" value="1"/>
</dbReference>
<keyword evidence="2" id="KW-1003">Cell membrane</keyword>
<evidence type="ECO:0000313" key="8">
    <source>
        <dbReference type="Proteomes" id="UP001500610"/>
    </source>
</evidence>
<dbReference type="InterPro" id="IPR001123">
    <property type="entry name" value="LeuE-type"/>
</dbReference>
<evidence type="ECO:0000256" key="5">
    <source>
        <dbReference type="ARBA" id="ARBA00023136"/>
    </source>
</evidence>